<name>G0PIX6_CAEBE</name>
<keyword evidence="2" id="KW-1185">Reference proteome</keyword>
<reference evidence="2" key="1">
    <citation type="submission" date="2011-07" db="EMBL/GenBank/DDBJ databases">
        <authorList>
            <consortium name="Caenorhabditis brenneri Sequencing and Analysis Consortium"/>
            <person name="Wilson R.K."/>
        </authorList>
    </citation>
    <scope>NUCLEOTIDE SEQUENCE [LARGE SCALE GENOMIC DNA]</scope>
    <source>
        <strain evidence="2">PB2801</strain>
    </source>
</reference>
<dbReference type="AlphaFoldDB" id="G0PIX6"/>
<organism evidence="2">
    <name type="scientific">Caenorhabditis brenneri</name>
    <name type="common">Nematode worm</name>
    <dbReference type="NCBI Taxonomy" id="135651"/>
    <lineage>
        <taxon>Eukaryota</taxon>
        <taxon>Metazoa</taxon>
        <taxon>Ecdysozoa</taxon>
        <taxon>Nematoda</taxon>
        <taxon>Chromadorea</taxon>
        <taxon>Rhabditida</taxon>
        <taxon>Rhabditina</taxon>
        <taxon>Rhabditomorpha</taxon>
        <taxon>Rhabditoidea</taxon>
        <taxon>Rhabditidae</taxon>
        <taxon>Peloderinae</taxon>
        <taxon>Caenorhabditis</taxon>
    </lineage>
</organism>
<evidence type="ECO:0000313" key="1">
    <source>
        <dbReference type="EMBL" id="EGT58515.1"/>
    </source>
</evidence>
<gene>
    <name evidence="1" type="ORF">CAEBREN_00454</name>
</gene>
<evidence type="ECO:0000313" key="2">
    <source>
        <dbReference type="Proteomes" id="UP000008068"/>
    </source>
</evidence>
<dbReference type="EMBL" id="GL380617">
    <property type="protein sequence ID" value="EGT58515.1"/>
    <property type="molecule type" value="Genomic_DNA"/>
</dbReference>
<dbReference type="Proteomes" id="UP000008068">
    <property type="component" value="Unassembled WGS sequence"/>
</dbReference>
<proteinExistence type="predicted"/>
<sequence>MEQPFPNGWTSSMSSWI</sequence>
<accession>G0PIX6</accession>
<protein>
    <submittedName>
        <fullName evidence="1">Uncharacterized protein</fullName>
    </submittedName>
</protein>
<dbReference type="InParanoid" id="G0PIX6"/>